<feature type="transmembrane region" description="Helical" evidence="8">
    <location>
        <begin position="347"/>
        <end position="365"/>
    </location>
</feature>
<comment type="subcellular location">
    <subcellularLocation>
        <location evidence="1">Cell membrane</location>
        <topology evidence="1">Multi-pass membrane protein</topology>
    </subcellularLocation>
</comment>
<evidence type="ECO:0000256" key="4">
    <source>
        <dbReference type="ARBA" id="ARBA00022692"/>
    </source>
</evidence>
<feature type="transmembrane region" description="Helical" evidence="8">
    <location>
        <begin position="300"/>
        <end position="317"/>
    </location>
</feature>
<keyword evidence="10" id="KW-1185">Reference proteome</keyword>
<dbReference type="AlphaFoldDB" id="A0A495IE18"/>
<keyword evidence="3" id="KW-0808">Transferase</keyword>
<keyword evidence="4 8" id="KW-0812">Transmembrane</keyword>
<evidence type="ECO:0000256" key="2">
    <source>
        <dbReference type="ARBA" id="ARBA00022475"/>
    </source>
</evidence>
<feature type="transmembrane region" description="Helical" evidence="8">
    <location>
        <begin position="87"/>
        <end position="109"/>
    </location>
</feature>
<feature type="transmembrane region" description="Helical" evidence="8">
    <location>
        <begin position="377"/>
        <end position="402"/>
    </location>
</feature>
<keyword evidence="6 8" id="KW-0472">Membrane</keyword>
<evidence type="ECO:0000313" key="10">
    <source>
        <dbReference type="Proteomes" id="UP000280008"/>
    </source>
</evidence>
<accession>A0A495IE18</accession>
<comment type="caution">
    <text evidence="9">The sequence shown here is derived from an EMBL/GenBank/DDBJ whole genome shotgun (WGS) entry which is preliminary data.</text>
</comment>
<proteinExistence type="inferred from homology"/>
<feature type="transmembrane region" description="Helical" evidence="8">
    <location>
        <begin position="121"/>
        <end position="138"/>
    </location>
</feature>
<dbReference type="InterPro" id="IPR018584">
    <property type="entry name" value="GT87"/>
</dbReference>
<dbReference type="EMBL" id="RBKS01000001">
    <property type="protein sequence ID" value="RKR73738.1"/>
    <property type="molecule type" value="Genomic_DNA"/>
</dbReference>
<comment type="similarity">
    <text evidence="7">Belongs to the glycosyltransferase 87 family.</text>
</comment>
<dbReference type="GO" id="GO:0005886">
    <property type="term" value="C:plasma membrane"/>
    <property type="evidence" value="ECO:0007669"/>
    <property type="project" value="UniProtKB-SubCell"/>
</dbReference>
<feature type="transmembrane region" description="Helical" evidence="8">
    <location>
        <begin position="323"/>
        <end position="340"/>
    </location>
</feature>
<gene>
    <name evidence="9" type="ORF">C8E83_0834</name>
</gene>
<dbReference type="Pfam" id="PF09594">
    <property type="entry name" value="GT87"/>
    <property type="match status" value="1"/>
</dbReference>
<dbReference type="GO" id="GO:0016758">
    <property type="term" value="F:hexosyltransferase activity"/>
    <property type="evidence" value="ECO:0007669"/>
    <property type="project" value="InterPro"/>
</dbReference>
<keyword evidence="5 8" id="KW-1133">Transmembrane helix</keyword>
<evidence type="ECO:0000313" key="9">
    <source>
        <dbReference type="EMBL" id="RKR73738.1"/>
    </source>
</evidence>
<dbReference type="RefSeq" id="WP_121368574.1">
    <property type="nucleotide sequence ID" value="NZ_RBKS01000001.1"/>
</dbReference>
<evidence type="ECO:0000256" key="5">
    <source>
        <dbReference type="ARBA" id="ARBA00022989"/>
    </source>
</evidence>
<evidence type="ECO:0000256" key="7">
    <source>
        <dbReference type="ARBA" id="ARBA00024033"/>
    </source>
</evidence>
<dbReference type="OrthoDB" id="581198at2"/>
<reference evidence="9 10" key="1">
    <citation type="submission" date="2018-10" db="EMBL/GenBank/DDBJ databases">
        <title>Sequencing the genomes of 1000 actinobacteria strains.</title>
        <authorList>
            <person name="Klenk H.-P."/>
        </authorList>
    </citation>
    <scope>NUCLEOTIDE SEQUENCE [LARGE SCALE GENOMIC DNA]</scope>
    <source>
        <strain evidence="9 10">DSM 17894</strain>
    </source>
</reference>
<feature type="transmembrane region" description="Helical" evidence="8">
    <location>
        <begin position="158"/>
        <end position="184"/>
    </location>
</feature>
<evidence type="ECO:0000256" key="3">
    <source>
        <dbReference type="ARBA" id="ARBA00022679"/>
    </source>
</evidence>
<keyword evidence="2" id="KW-1003">Cell membrane</keyword>
<sequence>MTTAPGRAQPAPRSPIALFWAAFVGVHLCLWVLEGVAPHTPLNDVSQVYYDWVDAGLHGSGWVGVTLDWVYPSAALLPMLAAAGLGLAHYTTTWLALVTLLDAAAIAFVTRGGTSRREVGYWWLAFLLLLGPIALGRLDSVSVPLAIVGLLYAVRRPVVAGVLVGLATWIKVWPAALALALLVAVGRRIRVAIGLVGVSLATVLAVLLLGGSTSVVLSFVGQQTGRALQIEAPVTTWWLWQEALHVPGTTTAFDWLLLTYQVSGPGAVAAARAMTPIMGVAMLGVAVLGVRAVRGGARPVHVLAPLALAFTAAFIVTNKVGSPQYQTWIAAPVILGLLLARRGGGSFVVPARLALVIAALTQVIYPWAYDPLVAGQLWIVAVITVRNALVVALLGFAVVRLWHVGAPAIDRVAVPTGARHEADEPVTG</sequence>
<evidence type="ECO:0000256" key="1">
    <source>
        <dbReference type="ARBA" id="ARBA00004651"/>
    </source>
</evidence>
<dbReference type="Proteomes" id="UP000280008">
    <property type="component" value="Unassembled WGS sequence"/>
</dbReference>
<organism evidence="9 10">
    <name type="scientific">Frondihabitans australicus</name>
    <dbReference type="NCBI Taxonomy" id="386892"/>
    <lineage>
        <taxon>Bacteria</taxon>
        <taxon>Bacillati</taxon>
        <taxon>Actinomycetota</taxon>
        <taxon>Actinomycetes</taxon>
        <taxon>Micrococcales</taxon>
        <taxon>Microbacteriaceae</taxon>
        <taxon>Frondihabitans</taxon>
    </lineage>
</organism>
<evidence type="ECO:0000256" key="6">
    <source>
        <dbReference type="ARBA" id="ARBA00023136"/>
    </source>
</evidence>
<protein>
    <submittedName>
        <fullName evidence="9">Uncharacterized protein DUF2029</fullName>
    </submittedName>
</protein>
<evidence type="ECO:0000256" key="8">
    <source>
        <dbReference type="SAM" id="Phobius"/>
    </source>
</evidence>
<feature type="transmembrane region" description="Helical" evidence="8">
    <location>
        <begin position="16"/>
        <end position="33"/>
    </location>
</feature>
<name>A0A495IE18_9MICO</name>
<feature type="transmembrane region" description="Helical" evidence="8">
    <location>
        <begin position="191"/>
        <end position="210"/>
    </location>
</feature>
<feature type="transmembrane region" description="Helical" evidence="8">
    <location>
        <begin position="273"/>
        <end position="293"/>
    </location>
</feature>